<evidence type="ECO:0000313" key="12">
    <source>
        <dbReference type="Proteomes" id="UP000823597"/>
    </source>
</evidence>
<dbReference type="Gene3D" id="1.10.1380.10">
    <property type="entry name" value="Neutral endopeptidase , domain2"/>
    <property type="match status" value="1"/>
</dbReference>
<dbReference type="PROSITE" id="PS51257">
    <property type="entry name" value="PROKAR_LIPOPROTEIN"/>
    <property type="match status" value="1"/>
</dbReference>
<keyword evidence="6" id="KW-0862">Zinc</keyword>
<dbReference type="InterPro" id="IPR008753">
    <property type="entry name" value="Peptidase_M13_N"/>
</dbReference>
<keyword evidence="8" id="KW-0732">Signal</keyword>
<dbReference type="Proteomes" id="UP000823597">
    <property type="component" value="Unassembled WGS sequence"/>
</dbReference>
<dbReference type="PANTHER" id="PTHR11733:SF167">
    <property type="entry name" value="FI17812P1-RELATED"/>
    <property type="match status" value="1"/>
</dbReference>
<evidence type="ECO:0000256" key="2">
    <source>
        <dbReference type="ARBA" id="ARBA00007357"/>
    </source>
</evidence>
<dbReference type="GO" id="GO:0004222">
    <property type="term" value="F:metalloendopeptidase activity"/>
    <property type="evidence" value="ECO:0007669"/>
    <property type="project" value="InterPro"/>
</dbReference>
<dbReference type="Pfam" id="PF05649">
    <property type="entry name" value="Peptidase_M13_N"/>
    <property type="match status" value="1"/>
</dbReference>
<gene>
    <name evidence="11" type="ORF">IAB93_02800</name>
</gene>
<dbReference type="PROSITE" id="PS51885">
    <property type="entry name" value="NEPRILYSIN"/>
    <property type="match status" value="1"/>
</dbReference>
<dbReference type="Gene3D" id="3.40.390.10">
    <property type="entry name" value="Collagenase (Catalytic Domain)"/>
    <property type="match status" value="1"/>
</dbReference>
<comment type="caution">
    <text evidence="11">The sequence shown here is derived from an EMBL/GenBank/DDBJ whole genome shotgun (WGS) entry which is preliminary data.</text>
</comment>
<dbReference type="GO" id="GO:0005886">
    <property type="term" value="C:plasma membrane"/>
    <property type="evidence" value="ECO:0007669"/>
    <property type="project" value="TreeGrafter"/>
</dbReference>
<keyword evidence="5" id="KW-0378">Hydrolase</keyword>
<evidence type="ECO:0000256" key="4">
    <source>
        <dbReference type="ARBA" id="ARBA00022723"/>
    </source>
</evidence>
<feature type="domain" description="Peptidase M13 N-terminal" evidence="10">
    <location>
        <begin position="42"/>
        <end position="420"/>
    </location>
</feature>
<evidence type="ECO:0000256" key="7">
    <source>
        <dbReference type="ARBA" id="ARBA00023049"/>
    </source>
</evidence>
<keyword evidence="4" id="KW-0479">Metal-binding</keyword>
<evidence type="ECO:0000256" key="6">
    <source>
        <dbReference type="ARBA" id="ARBA00022833"/>
    </source>
</evidence>
<evidence type="ECO:0000256" key="8">
    <source>
        <dbReference type="SAM" id="SignalP"/>
    </source>
</evidence>
<reference evidence="11" key="2">
    <citation type="journal article" date="2021" name="PeerJ">
        <title>Extensive microbial diversity within the chicken gut microbiome revealed by metagenomics and culture.</title>
        <authorList>
            <person name="Gilroy R."/>
            <person name="Ravi A."/>
            <person name="Getino M."/>
            <person name="Pursley I."/>
            <person name="Horton D.L."/>
            <person name="Alikhan N.F."/>
            <person name="Baker D."/>
            <person name="Gharbi K."/>
            <person name="Hall N."/>
            <person name="Watson M."/>
            <person name="Adriaenssens E.M."/>
            <person name="Foster-Nyarko E."/>
            <person name="Jarju S."/>
            <person name="Secka A."/>
            <person name="Antonio M."/>
            <person name="Oren A."/>
            <person name="Chaudhuri R.R."/>
            <person name="La Ragione R."/>
            <person name="Hildebrand F."/>
            <person name="Pallen M.J."/>
        </authorList>
    </citation>
    <scope>NUCLEOTIDE SEQUENCE</scope>
    <source>
        <strain evidence="11">10037</strain>
    </source>
</reference>
<comment type="cofactor">
    <cofactor evidence="1">
        <name>Zn(2+)</name>
        <dbReference type="ChEBI" id="CHEBI:29105"/>
    </cofactor>
</comment>
<dbReference type="PANTHER" id="PTHR11733">
    <property type="entry name" value="ZINC METALLOPROTEASE FAMILY M13 NEPRILYSIN-RELATED"/>
    <property type="match status" value="1"/>
</dbReference>
<dbReference type="InterPro" id="IPR024079">
    <property type="entry name" value="MetalloPept_cat_dom_sf"/>
</dbReference>
<dbReference type="InterPro" id="IPR018497">
    <property type="entry name" value="Peptidase_M13_C"/>
</dbReference>
<dbReference type="InterPro" id="IPR000718">
    <property type="entry name" value="Peptidase_M13"/>
</dbReference>
<evidence type="ECO:0000256" key="5">
    <source>
        <dbReference type="ARBA" id="ARBA00022801"/>
    </source>
</evidence>
<dbReference type="CDD" id="cd08662">
    <property type="entry name" value="M13"/>
    <property type="match status" value="1"/>
</dbReference>
<keyword evidence="7" id="KW-0482">Metalloprotease</keyword>
<organism evidence="11 12">
    <name type="scientific">Candidatus Merdivivens pullistercoris</name>
    <dbReference type="NCBI Taxonomy" id="2840873"/>
    <lineage>
        <taxon>Bacteria</taxon>
        <taxon>Pseudomonadati</taxon>
        <taxon>Bacteroidota</taxon>
        <taxon>Bacteroidia</taxon>
        <taxon>Bacteroidales</taxon>
        <taxon>Muribaculaceae</taxon>
        <taxon>Muribaculaceae incertae sedis</taxon>
        <taxon>Candidatus Merdivivens</taxon>
    </lineage>
</organism>
<comment type="similarity">
    <text evidence="2">Belongs to the peptidase M13 family.</text>
</comment>
<accession>A0A9D9I2R7</accession>
<name>A0A9D9I2R7_9BACT</name>
<keyword evidence="3" id="KW-0645">Protease</keyword>
<reference evidence="11" key="1">
    <citation type="submission" date="2020-10" db="EMBL/GenBank/DDBJ databases">
        <authorList>
            <person name="Gilroy R."/>
        </authorList>
    </citation>
    <scope>NUCLEOTIDE SEQUENCE</scope>
    <source>
        <strain evidence="11">10037</strain>
    </source>
</reference>
<dbReference type="Pfam" id="PF01431">
    <property type="entry name" value="Peptidase_M13"/>
    <property type="match status" value="1"/>
</dbReference>
<feature type="domain" description="Peptidase M13 C-terminal" evidence="9">
    <location>
        <begin position="472"/>
        <end position="672"/>
    </location>
</feature>
<dbReference type="InterPro" id="IPR042089">
    <property type="entry name" value="Peptidase_M13_dom_2"/>
</dbReference>
<evidence type="ECO:0000259" key="10">
    <source>
        <dbReference type="Pfam" id="PF05649"/>
    </source>
</evidence>
<dbReference type="GO" id="GO:0046872">
    <property type="term" value="F:metal ion binding"/>
    <property type="evidence" value="ECO:0007669"/>
    <property type="project" value="UniProtKB-KW"/>
</dbReference>
<feature type="chain" id="PRO_5039022373" evidence="8">
    <location>
        <begin position="26"/>
        <end position="676"/>
    </location>
</feature>
<evidence type="ECO:0000256" key="1">
    <source>
        <dbReference type="ARBA" id="ARBA00001947"/>
    </source>
</evidence>
<evidence type="ECO:0000313" key="11">
    <source>
        <dbReference type="EMBL" id="MBO8464909.1"/>
    </source>
</evidence>
<dbReference type="AlphaFoldDB" id="A0A9D9I2R7"/>
<protein>
    <submittedName>
        <fullName evidence="11">M13 family metallopeptidase</fullName>
    </submittedName>
</protein>
<sequence length="676" mass="75829">MKHSFVLPLSMALLLALSSCGGRDAALGSGLHLENLDTTVVPGTDFYHYACGGWIKNHPLSDQYARFGSFDQLAETNTERINGLIEEIAADKTAEGPEAKVGMLYNIAMDSVKLNADGAAPMAGYLARIDSVNSNEDLQALAAVMMREMFDPYFLVYASIDEKNSGENILQIAQSGLSLGNRDYYLSDDENNKNIRDSYARHIAKMFGLAGFSENEALKASESVMRVETAIAESHFDNLTLRDPYRNYHKMSFADFKSRFSGMDWDSFMSALGAPSVDSLNVSQIEPLDKAVSLLTEGNIDDQKNYLRWKVIDAAASYMSDDFVAMNFDFYGKILSGQKENRPRWKRAVGTVNGVLGEEVGRMYVERYFPPQAKERMLALVGNLKEALGERISALDWMSDSTKAKALDKLSTFYVKVGYPDTWRDYSGLEIKYDSYFANIIRANVFEYDYMMSKAGKPVDRTEWQMTPQTVNAYYNPTTNEICFPAGILQYPFFDMEADDAFNYGAIGVVIGHEMTHGFDDQGRLYDKNGNLSDWWSQEDADNFKSRAQVLVDWFDAIEVLPGLHANGSLTLGENIADFGGIQVAFQAFRNATASAPLPVKDGFTPEQRFFIAYANLWATNIRDEQIRYLTQMDVHSLGEWRVNAILPHVAEWYEAFGIDAGDAMYLAPEKRASIW</sequence>
<feature type="signal peptide" evidence="8">
    <location>
        <begin position="1"/>
        <end position="25"/>
    </location>
</feature>
<evidence type="ECO:0000256" key="3">
    <source>
        <dbReference type="ARBA" id="ARBA00022670"/>
    </source>
</evidence>
<evidence type="ECO:0000259" key="9">
    <source>
        <dbReference type="Pfam" id="PF01431"/>
    </source>
</evidence>
<dbReference type="PRINTS" id="PR00786">
    <property type="entry name" value="NEPRILYSIN"/>
</dbReference>
<dbReference type="EMBL" id="JADIME010000032">
    <property type="protein sequence ID" value="MBO8464909.1"/>
    <property type="molecule type" value="Genomic_DNA"/>
</dbReference>
<dbReference type="SUPFAM" id="SSF55486">
    <property type="entry name" value="Metalloproteases ('zincins'), catalytic domain"/>
    <property type="match status" value="1"/>
</dbReference>
<proteinExistence type="inferred from homology"/>
<dbReference type="GO" id="GO:0016485">
    <property type="term" value="P:protein processing"/>
    <property type="evidence" value="ECO:0007669"/>
    <property type="project" value="TreeGrafter"/>
</dbReference>